<dbReference type="GO" id="GO:0005876">
    <property type="term" value="C:spindle microtubule"/>
    <property type="evidence" value="ECO:0007669"/>
    <property type="project" value="TreeGrafter"/>
</dbReference>
<keyword evidence="18" id="KW-1185">Reference proteome</keyword>
<dbReference type="GO" id="GO:0072686">
    <property type="term" value="C:mitotic spindle"/>
    <property type="evidence" value="ECO:0007669"/>
    <property type="project" value="TreeGrafter"/>
</dbReference>
<dbReference type="SMART" id="SM00129">
    <property type="entry name" value="KISc"/>
    <property type="match status" value="1"/>
</dbReference>
<evidence type="ECO:0000256" key="11">
    <source>
        <dbReference type="ARBA" id="ARBA00023306"/>
    </source>
</evidence>
<dbReference type="GO" id="GO:0005524">
    <property type="term" value="F:ATP binding"/>
    <property type="evidence" value="ECO:0007669"/>
    <property type="project" value="UniProtKB-UniRule"/>
</dbReference>
<evidence type="ECO:0000256" key="3">
    <source>
        <dbReference type="ARBA" id="ARBA00022618"/>
    </source>
</evidence>
<keyword evidence="11" id="KW-0131">Cell cycle</keyword>
<keyword evidence="5 13" id="KW-0547">Nucleotide-binding</keyword>
<dbReference type="PROSITE" id="PS50067">
    <property type="entry name" value="KINESIN_MOTOR_2"/>
    <property type="match status" value="1"/>
</dbReference>
<evidence type="ECO:0000256" key="4">
    <source>
        <dbReference type="ARBA" id="ARBA00022701"/>
    </source>
</evidence>
<evidence type="ECO:0000256" key="2">
    <source>
        <dbReference type="ARBA" id="ARBA00022490"/>
    </source>
</evidence>
<comment type="similarity">
    <text evidence="12">Belongs to the TRAFAC class myosin-kinesin ATPase superfamily. Kinesin family. KIN-5/BimC subfamily.</text>
</comment>
<evidence type="ECO:0000256" key="1">
    <source>
        <dbReference type="ARBA" id="ARBA00004245"/>
    </source>
</evidence>
<dbReference type="PRINTS" id="PR00380">
    <property type="entry name" value="KINESINHEAVY"/>
</dbReference>
<feature type="region of interest" description="Disordered" evidence="16">
    <location>
        <begin position="858"/>
        <end position="877"/>
    </location>
</feature>
<keyword evidence="9 13" id="KW-0505">Motor protein</keyword>
<name>A0A1I7Z7K2_9BILA</name>
<evidence type="ECO:0000259" key="17">
    <source>
        <dbReference type="PROSITE" id="PS50067"/>
    </source>
</evidence>
<evidence type="ECO:0000256" key="8">
    <source>
        <dbReference type="ARBA" id="ARBA00023054"/>
    </source>
</evidence>
<dbReference type="PANTHER" id="PTHR47970">
    <property type="entry name" value="KINESIN-LIKE PROTEIN KIF11"/>
    <property type="match status" value="1"/>
</dbReference>
<organism evidence="18 19">
    <name type="scientific">Steinernema glaseri</name>
    <dbReference type="NCBI Taxonomy" id="37863"/>
    <lineage>
        <taxon>Eukaryota</taxon>
        <taxon>Metazoa</taxon>
        <taxon>Ecdysozoa</taxon>
        <taxon>Nematoda</taxon>
        <taxon>Chromadorea</taxon>
        <taxon>Rhabditida</taxon>
        <taxon>Tylenchina</taxon>
        <taxon>Panagrolaimomorpha</taxon>
        <taxon>Strongyloidoidea</taxon>
        <taxon>Steinernematidae</taxon>
        <taxon>Steinernema</taxon>
    </lineage>
</organism>
<protein>
    <recommendedName>
        <fullName evidence="14">Kinesin-like protein</fullName>
    </recommendedName>
</protein>
<dbReference type="GO" id="GO:0051301">
    <property type="term" value="P:cell division"/>
    <property type="evidence" value="ECO:0007669"/>
    <property type="project" value="UniProtKB-KW"/>
</dbReference>
<dbReference type="GO" id="GO:0008574">
    <property type="term" value="F:plus-end-directed microtubule motor activity"/>
    <property type="evidence" value="ECO:0007669"/>
    <property type="project" value="TreeGrafter"/>
</dbReference>
<dbReference type="InterPro" id="IPR019821">
    <property type="entry name" value="Kinesin_motor_CS"/>
</dbReference>
<dbReference type="InterPro" id="IPR027417">
    <property type="entry name" value="P-loop_NTPase"/>
</dbReference>
<feature type="domain" description="Kinesin motor" evidence="17">
    <location>
        <begin position="14"/>
        <end position="352"/>
    </location>
</feature>
<keyword evidence="6" id="KW-0498">Mitosis</keyword>
<dbReference type="PROSITE" id="PS00411">
    <property type="entry name" value="KINESIN_MOTOR_1"/>
    <property type="match status" value="1"/>
</dbReference>
<evidence type="ECO:0000256" key="7">
    <source>
        <dbReference type="ARBA" id="ARBA00022840"/>
    </source>
</evidence>
<keyword evidence="10" id="KW-0206">Cytoskeleton</keyword>
<keyword evidence="2" id="KW-0963">Cytoplasm</keyword>
<dbReference type="InterPro" id="IPR036961">
    <property type="entry name" value="Kinesin_motor_dom_sf"/>
</dbReference>
<evidence type="ECO:0000256" key="5">
    <source>
        <dbReference type="ARBA" id="ARBA00022741"/>
    </source>
</evidence>
<keyword evidence="4 14" id="KW-0493">Microtubule</keyword>
<dbReference type="GO" id="GO:0007018">
    <property type="term" value="P:microtubule-based movement"/>
    <property type="evidence" value="ECO:0007669"/>
    <property type="project" value="InterPro"/>
</dbReference>
<evidence type="ECO:0000256" key="6">
    <source>
        <dbReference type="ARBA" id="ARBA00022776"/>
    </source>
</evidence>
<dbReference type="PANTHER" id="PTHR47970:SF12">
    <property type="entry name" value="KINESIN FAMILY MEMBER 11"/>
    <property type="match status" value="1"/>
</dbReference>
<evidence type="ECO:0000313" key="18">
    <source>
        <dbReference type="Proteomes" id="UP000095287"/>
    </source>
</evidence>
<evidence type="ECO:0000256" key="14">
    <source>
        <dbReference type="RuleBase" id="RU000394"/>
    </source>
</evidence>
<dbReference type="Pfam" id="PF00225">
    <property type="entry name" value="Kinesin"/>
    <property type="match status" value="1"/>
</dbReference>
<evidence type="ECO:0000256" key="12">
    <source>
        <dbReference type="ARBA" id="ARBA00034704"/>
    </source>
</evidence>
<sequence>MSTRKTPRSGKRQNIQVAVRVRPLNANEIADRSRNIVGLDRVARSVSLKDRASSRVYAPFDKVYGEKDSQAVIYSDLIAPLVSEVLTGYNCTVFVYGQTGTGKTYTMEGHHDESGEYSWQNDPTCGVIPRALHHIFTELEKQELEEYSVRVSYLELYNEELYDLLGASDIQSTRLRIFEDPMKKGSVVINGMEEVPVKNRDEVYRLLRRGAERRKTAATLMNMNSSRSHSVFTVTVVIRENSVNGEELLKQGKLHLVDLAGSENVGKSGAVDKRAREAGNINQSLLTLGRVITSLTSNAQHIPYRESKLTRILQDSLGGRTITTLIATLSPAQSNFEESVNTLEYALRAKNIKNHPEVNEKLSRRALLKEYNEEIERLRKDLMAAREQNGVYLATENYEDMVEQIQKQTERIEKIEGELEGVIAKLQRAMADIEMMDAHYQKVYERNQAMHTKLEKRRSEVEQLSRDLATTKHTLEATEFALGESQAYGEKARNQNVELGETCTILSTQLEKTHDKIDQLKGIFVTNDKLYGDFAAERIHKIHDLDNVLQKCRATVQDVSNTTTSVVDTTGTSIGDFCTSIRTLFAETVSRTEHFASEVSEALSTQCSEGVSTAKIHSDSVEGSLSEMKKLNAVAFSQLESLLALTTRAFEKVEANKQQFLENSECERVVAEKQRRTFADQMRSMLEQQTKLFNESLQLAAKMEELTGENDVEVKKGLEETRKIGETFAKAVDETKEEALLECQLETEKGRQAVKSVDELNSALSVANKKAFMDSERLHTENLKGNLTSIEELKKSVVANCSNSLAEEVATTVTQAVDLVKSNAESQAASVETAVGDAAVRLGEAQLAIETFVHEKVQRPQSSGATPERTRFPPASEIPALDTSDALKEAFYASRQQFKRKSIRTRESLFENEIPLMSPVSLQRMLGSLEEEKDENVDDELINDCETISARAVERETPEKELDARAVRRNRRRAFGSNNFDV</sequence>
<evidence type="ECO:0000256" key="15">
    <source>
        <dbReference type="SAM" id="Coils"/>
    </source>
</evidence>
<feature type="binding site" evidence="13">
    <location>
        <begin position="97"/>
        <end position="104"/>
    </location>
    <ligand>
        <name>ATP</name>
        <dbReference type="ChEBI" id="CHEBI:30616"/>
    </ligand>
</feature>
<reference evidence="19" key="1">
    <citation type="submission" date="2016-11" db="UniProtKB">
        <authorList>
            <consortium name="WormBaseParasite"/>
        </authorList>
    </citation>
    <scope>IDENTIFICATION</scope>
</reference>
<evidence type="ECO:0000256" key="16">
    <source>
        <dbReference type="SAM" id="MobiDB-lite"/>
    </source>
</evidence>
<dbReference type="WBParaSite" id="L893_g23665.t1">
    <property type="protein sequence ID" value="L893_g23665.t1"/>
    <property type="gene ID" value="L893_g23665"/>
</dbReference>
<keyword evidence="8 15" id="KW-0175">Coiled coil</keyword>
<proteinExistence type="inferred from homology"/>
<evidence type="ECO:0000256" key="9">
    <source>
        <dbReference type="ARBA" id="ARBA00023175"/>
    </source>
</evidence>
<evidence type="ECO:0000256" key="13">
    <source>
        <dbReference type="PROSITE-ProRule" id="PRU00283"/>
    </source>
</evidence>
<dbReference type="AlphaFoldDB" id="A0A1I7Z7K2"/>
<evidence type="ECO:0000313" key="19">
    <source>
        <dbReference type="WBParaSite" id="L893_g23665.t1"/>
    </source>
</evidence>
<dbReference type="InterPro" id="IPR047149">
    <property type="entry name" value="KIF11-like"/>
</dbReference>
<dbReference type="GO" id="GO:0090307">
    <property type="term" value="P:mitotic spindle assembly"/>
    <property type="evidence" value="ECO:0007669"/>
    <property type="project" value="TreeGrafter"/>
</dbReference>
<dbReference type="InterPro" id="IPR047241">
    <property type="entry name" value="KIF11-like_kin_motor_dom"/>
</dbReference>
<dbReference type="FunFam" id="3.40.850.10:FF:000051">
    <property type="entry name" value="Kinesin-like protein bimC"/>
    <property type="match status" value="1"/>
</dbReference>
<evidence type="ECO:0000256" key="10">
    <source>
        <dbReference type="ARBA" id="ARBA00023212"/>
    </source>
</evidence>
<dbReference type="SUPFAM" id="SSF52540">
    <property type="entry name" value="P-loop containing nucleoside triphosphate hydrolases"/>
    <property type="match status" value="1"/>
</dbReference>
<dbReference type="GO" id="GO:0051231">
    <property type="term" value="P:spindle elongation"/>
    <property type="evidence" value="ECO:0007669"/>
    <property type="project" value="TreeGrafter"/>
</dbReference>
<comment type="subcellular location">
    <subcellularLocation>
        <location evidence="1">Cytoplasm</location>
        <location evidence="1">Cytoskeleton</location>
    </subcellularLocation>
</comment>
<dbReference type="GO" id="GO:0008017">
    <property type="term" value="F:microtubule binding"/>
    <property type="evidence" value="ECO:0007669"/>
    <property type="project" value="InterPro"/>
</dbReference>
<dbReference type="Proteomes" id="UP000095287">
    <property type="component" value="Unplaced"/>
</dbReference>
<keyword evidence="7 13" id="KW-0067">ATP-binding</keyword>
<dbReference type="Gene3D" id="3.40.850.10">
    <property type="entry name" value="Kinesin motor domain"/>
    <property type="match status" value="1"/>
</dbReference>
<feature type="coiled-coil region" evidence="15">
    <location>
        <begin position="361"/>
        <end position="432"/>
    </location>
</feature>
<dbReference type="GO" id="GO:0005634">
    <property type="term" value="C:nucleus"/>
    <property type="evidence" value="ECO:0007669"/>
    <property type="project" value="TreeGrafter"/>
</dbReference>
<dbReference type="CDD" id="cd01364">
    <property type="entry name" value="KISc_BimC_Eg5"/>
    <property type="match status" value="1"/>
</dbReference>
<keyword evidence="3" id="KW-0132">Cell division</keyword>
<dbReference type="InterPro" id="IPR001752">
    <property type="entry name" value="Kinesin_motor_dom"/>
</dbReference>
<accession>A0A1I7Z7K2</accession>